<dbReference type="Proteomes" id="UP001157126">
    <property type="component" value="Unassembled WGS sequence"/>
</dbReference>
<accession>A0ABQ6IU67</accession>
<name>A0ABQ6IU67_9MICO</name>
<proteinExistence type="predicted"/>
<evidence type="ECO:0008006" key="4">
    <source>
        <dbReference type="Google" id="ProtNLM"/>
    </source>
</evidence>
<sequence length="89" mass="9349">MRSGARKQDNASARSSASRPVAVTARTVPGVGDSPAPPGQRCGEQRTQPRRDGDVDQRAVGPGLTGQLDRARDGRVLAHHVDETGKTHG</sequence>
<gene>
    <name evidence="2" type="ORF">GCM10025883_27270</name>
</gene>
<feature type="region of interest" description="Disordered" evidence="1">
    <location>
        <begin position="1"/>
        <end position="89"/>
    </location>
</feature>
<evidence type="ECO:0000256" key="1">
    <source>
        <dbReference type="SAM" id="MobiDB-lite"/>
    </source>
</evidence>
<reference evidence="3" key="1">
    <citation type="journal article" date="2019" name="Int. J. Syst. Evol. Microbiol.">
        <title>The Global Catalogue of Microorganisms (GCM) 10K type strain sequencing project: providing services to taxonomists for standard genome sequencing and annotation.</title>
        <authorList>
            <consortium name="The Broad Institute Genomics Platform"/>
            <consortium name="The Broad Institute Genome Sequencing Center for Infectious Disease"/>
            <person name="Wu L."/>
            <person name="Ma J."/>
        </authorList>
    </citation>
    <scope>NUCLEOTIDE SEQUENCE [LARGE SCALE GENOMIC DNA]</scope>
    <source>
        <strain evidence="3">NBRC 113072</strain>
    </source>
</reference>
<dbReference type="EMBL" id="BSUO01000001">
    <property type="protein sequence ID" value="GMA40682.1"/>
    <property type="molecule type" value="Genomic_DNA"/>
</dbReference>
<evidence type="ECO:0000313" key="2">
    <source>
        <dbReference type="EMBL" id="GMA40682.1"/>
    </source>
</evidence>
<feature type="compositionally biased region" description="Low complexity" evidence="1">
    <location>
        <begin position="11"/>
        <end position="26"/>
    </location>
</feature>
<feature type="compositionally biased region" description="Basic and acidic residues" evidence="1">
    <location>
        <begin position="69"/>
        <end position="89"/>
    </location>
</feature>
<comment type="caution">
    <text evidence="2">The sequence shown here is derived from an EMBL/GenBank/DDBJ whole genome shotgun (WGS) entry which is preliminary data.</text>
</comment>
<protein>
    <recommendedName>
        <fullName evidence="4">Transposase</fullName>
    </recommendedName>
</protein>
<evidence type="ECO:0000313" key="3">
    <source>
        <dbReference type="Proteomes" id="UP001157126"/>
    </source>
</evidence>
<keyword evidence="3" id="KW-1185">Reference proteome</keyword>
<organism evidence="2 3">
    <name type="scientific">Mobilicoccus caccae</name>
    <dbReference type="NCBI Taxonomy" id="1859295"/>
    <lineage>
        <taxon>Bacteria</taxon>
        <taxon>Bacillati</taxon>
        <taxon>Actinomycetota</taxon>
        <taxon>Actinomycetes</taxon>
        <taxon>Micrococcales</taxon>
        <taxon>Dermatophilaceae</taxon>
        <taxon>Mobilicoccus</taxon>
    </lineage>
</organism>
<feature type="compositionally biased region" description="Basic and acidic residues" evidence="1">
    <location>
        <begin position="43"/>
        <end position="57"/>
    </location>
</feature>